<dbReference type="HOGENOM" id="CLU_1927889_0_0_1"/>
<dbReference type="AlphaFoldDB" id="W4KIU2"/>
<evidence type="ECO:0000313" key="3">
    <source>
        <dbReference type="Proteomes" id="UP000030671"/>
    </source>
</evidence>
<dbReference type="GeneID" id="20674605"/>
<accession>W4KIU2</accession>
<feature type="region of interest" description="Disordered" evidence="1">
    <location>
        <begin position="43"/>
        <end position="66"/>
    </location>
</feature>
<gene>
    <name evidence="2" type="ORF">HETIRDRAFT_432307</name>
</gene>
<dbReference type="KEGG" id="hir:HETIRDRAFT_432307"/>
<evidence type="ECO:0000313" key="2">
    <source>
        <dbReference type="EMBL" id="ETW85629.1"/>
    </source>
</evidence>
<protein>
    <submittedName>
        <fullName evidence="2">Uncharacterized protein</fullName>
    </submittedName>
</protein>
<sequence>MERSRRSYFIKSCERARHASAVHLGGDWEGSLDWGGERRCKVRARGPPRVEKTARTRATPSDFQPPRHVFPHRFVSRLSALRHLSDISASPLLRPLSPLSPLCRPLPPRSEALLFIPLSGIDACDTCSPPA</sequence>
<dbReference type="Proteomes" id="UP000030671">
    <property type="component" value="Unassembled WGS sequence"/>
</dbReference>
<proteinExistence type="predicted"/>
<organism evidence="2 3">
    <name type="scientific">Heterobasidion irregulare (strain TC 32-1)</name>
    <dbReference type="NCBI Taxonomy" id="747525"/>
    <lineage>
        <taxon>Eukaryota</taxon>
        <taxon>Fungi</taxon>
        <taxon>Dikarya</taxon>
        <taxon>Basidiomycota</taxon>
        <taxon>Agaricomycotina</taxon>
        <taxon>Agaricomycetes</taxon>
        <taxon>Russulales</taxon>
        <taxon>Bondarzewiaceae</taxon>
        <taxon>Heterobasidion</taxon>
        <taxon>Heterobasidion annosum species complex</taxon>
    </lineage>
</organism>
<dbReference type="EMBL" id="KI925455">
    <property type="protein sequence ID" value="ETW85629.1"/>
    <property type="molecule type" value="Genomic_DNA"/>
</dbReference>
<reference evidence="2 3" key="1">
    <citation type="journal article" date="2012" name="New Phytol.">
        <title>Insight into trade-off between wood decay and parasitism from the genome of a fungal forest pathogen.</title>
        <authorList>
            <person name="Olson A."/>
            <person name="Aerts A."/>
            <person name="Asiegbu F."/>
            <person name="Belbahri L."/>
            <person name="Bouzid O."/>
            <person name="Broberg A."/>
            <person name="Canback B."/>
            <person name="Coutinho P.M."/>
            <person name="Cullen D."/>
            <person name="Dalman K."/>
            <person name="Deflorio G."/>
            <person name="van Diepen L.T."/>
            <person name="Dunand C."/>
            <person name="Duplessis S."/>
            <person name="Durling M."/>
            <person name="Gonthier P."/>
            <person name="Grimwood J."/>
            <person name="Fossdal C.G."/>
            <person name="Hansson D."/>
            <person name="Henrissat B."/>
            <person name="Hietala A."/>
            <person name="Himmelstrand K."/>
            <person name="Hoffmeister D."/>
            <person name="Hogberg N."/>
            <person name="James T.Y."/>
            <person name="Karlsson M."/>
            <person name="Kohler A."/>
            <person name="Kues U."/>
            <person name="Lee Y.H."/>
            <person name="Lin Y.C."/>
            <person name="Lind M."/>
            <person name="Lindquist E."/>
            <person name="Lombard V."/>
            <person name="Lucas S."/>
            <person name="Lunden K."/>
            <person name="Morin E."/>
            <person name="Murat C."/>
            <person name="Park J."/>
            <person name="Raffaello T."/>
            <person name="Rouze P."/>
            <person name="Salamov A."/>
            <person name="Schmutz J."/>
            <person name="Solheim H."/>
            <person name="Stahlberg J."/>
            <person name="Velez H."/>
            <person name="de Vries R.P."/>
            <person name="Wiebenga A."/>
            <person name="Woodward S."/>
            <person name="Yakovlev I."/>
            <person name="Garbelotto M."/>
            <person name="Martin F."/>
            <person name="Grigoriev I.V."/>
            <person name="Stenlid J."/>
        </authorList>
    </citation>
    <scope>NUCLEOTIDE SEQUENCE [LARGE SCALE GENOMIC DNA]</scope>
    <source>
        <strain evidence="2 3">TC 32-1</strain>
    </source>
</reference>
<dbReference type="InParanoid" id="W4KIU2"/>
<name>W4KIU2_HETIT</name>
<dbReference type="RefSeq" id="XP_009542467.1">
    <property type="nucleotide sequence ID" value="XM_009544172.1"/>
</dbReference>
<keyword evidence="3" id="KW-1185">Reference proteome</keyword>
<evidence type="ECO:0000256" key="1">
    <source>
        <dbReference type="SAM" id="MobiDB-lite"/>
    </source>
</evidence>